<evidence type="ECO:0000256" key="7">
    <source>
        <dbReference type="SAM" id="Phobius"/>
    </source>
</evidence>
<protein>
    <submittedName>
        <fullName evidence="9">Rhomboid protease GluP</fullName>
    </submittedName>
</protein>
<feature type="transmembrane region" description="Helical" evidence="7">
    <location>
        <begin position="310"/>
        <end position="328"/>
    </location>
</feature>
<reference evidence="9 10" key="1">
    <citation type="submission" date="2016-11" db="EMBL/GenBank/DDBJ databases">
        <authorList>
            <person name="Jaros S."/>
            <person name="Januszkiewicz K."/>
            <person name="Wedrychowicz H."/>
        </authorList>
    </citation>
    <scope>NUCLEOTIDE SEQUENCE [LARGE SCALE GENOMIC DNA]</scope>
    <source>
        <strain evidence="9 10">DSM 8605</strain>
    </source>
</reference>
<keyword evidence="4" id="KW-0378">Hydrolase</keyword>
<dbReference type="RefSeq" id="WP_073338228.1">
    <property type="nucleotide sequence ID" value="NZ_FQXM01000009.1"/>
</dbReference>
<dbReference type="PANTHER" id="PTHR43731:SF14">
    <property type="entry name" value="PRESENILIN-ASSOCIATED RHOMBOID-LIKE PROTEIN, MITOCHONDRIAL"/>
    <property type="match status" value="1"/>
</dbReference>
<evidence type="ECO:0000256" key="4">
    <source>
        <dbReference type="ARBA" id="ARBA00022801"/>
    </source>
</evidence>
<dbReference type="InterPro" id="IPR022764">
    <property type="entry name" value="Peptidase_S54_rhomboid_dom"/>
</dbReference>
<dbReference type="AlphaFoldDB" id="A0A1M5UW97"/>
<dbReference type="GO" id="GO:0006508">
    <property type="term" value="P:proteolysis"/>
    <property type="evidence" value="ECO:0007669"/>
    <property type="project" value="UniProtKB-KW"/>
</dbReference>
<dbReference type="InterPro" id="IPR035952">
    <property type="entry name" value="Rhomboid-like_sf"/>
</dbReference>
<evidence type="ECO:0000256" key="2">
    <source>
        <dbReference type="ARBA" id="ARBA00009045"/>
    </source>
</evidence>
<dbReference type="Gene3D" id="1.20.1540.10">
    <property type="entry name" value="Rhomboid-like"/>
    <property type="match status" value="1"/>
</dbReference>
<gene>
    <name evidence="9" type="ORF">SAMN02745207_01930</name>
</gene>
<comment type="similarity">
    <text evidence="2">Belongs to the peptidase S54 family.</text>
</comment>
<feature type="transmembrane region" description="Helical" evidence="7">
    <location>
        <begin position="287"/>
        <end position="304"/>
    </location>
</feature>
<comment type="subcellular location">
    <subcellularLocation>
        <location evidence="1">Membrane</location>
        <topology evidence="1">Multi-pass membrane protein</topology>
    </subcellularLocation>
</comment>
<dbReference type="EMBL" id="FQXM01000009">
    <property type="protein sequence ID" value="SHH66993.1"/>
    <property type="molecule type" value="Genomic_DNA"/>
</dbReference>
<evidence type="ECO:0000256" key="1">
    <source>
        <dbReference type="ARBA" id="ARBA00004141"/>
    </source>
</evidence>
<feature type="domain" description="Peptidase S54 rhomboid" evidence="8">
    <location>
        <begin position="193"/>
        <end position="326"/>
    </location>
</feature>
<keyword evidence="9" id="KW-0645">Protease</keyword>
<organism evidence="9 10">
    <name type="scientific">Clostridium grantii DSM 8605</name>
    <dbReference type="NCBI Taxonomy" id="1121316"/>
    <lineage>
        <taxon>Bacteria</taxon>
        <taxon>Bacillati</taxon>
        <taxon>Bacillota</taxon>
        <taxon>Clostridia</taxon>
        <taxon>Eubacteriales</taxon>
        <taxon>Clostridiaceae</taxon>
        <taxon>Clostridium</taxon>
    </lineage>
</organism>
<dbReference type="PANTHER" id="PTHR43731">
    <property type="entry name" value="RHOMBOID PROTEASE"/>
    <property type="match status" value="1"/>
</dbReference>
<keyword evidence="5 7" id="KW-1133">Transmembrane helix</keyword>
<dbReference type="GO" id="GO:0004252">
    <property type="term" value="F:serine-type endopeptidase activity"/>
    <property type="evidence" value="ECO:0007669"/>
    <property type="project" value="InterPro"/>
</dbReference>
<keyword evidence="6 7" id="KW-0472">Membrane</keyword>
<evidence type="ECO:0000256" key="3">
    <source>
        <dbReference type="ARBA" id="ARBA00022692"/>
    </source>
</evidence>
<keyword evidence="3 7" id="KW-0812">Transmembrane</keyword>
<feature type="transmembrane region" description="Helical" evidence="7">
    <location>
        <begin position="234"/>
        <end position="252"/>
    </location>
</feature>
<feature type="transmembrane region" description="Helical" evidence="7">
    <location>
        <begin position="195"/>
        <end position="213"/>
    </location>
</feature>
<dbReference type="OrthoDB" id="9813074at2"/>
<dbReference type="GO" id="GO:0016020">
    <property type="term" value="C:membrane"/>
    <property type="evidence" value="ECO:0007669"/>
    <property type="project" value="UniProtKB-SubCell"/>
</dbReference>
<name>A0A1M5UW97_9CLOT</name>
<proteinExistence type="inferred from homology"/>
<dbReference type="InterPro" id="IPR050925">
    <property type="entry name" value="Rhomboid_protease_S54"/>
</dbReference>
<dbReference type="Pfam" id="PF01694">
    <property type="entry name" value="Rhomboid"/>
    <property type="match status" value="1"/>
</dbReference>
<accession>A0A1M5UW97</accession>
<dbReference type="SUPFAM" id="SSF144091">
    <property type="entry name" value="Rhomboid-like"/>
    <property type="match status" value="1"/>
</dbReference>
<evidence type="ECO:0000259" key="8">
    <source>
        <dbReference type="Pfam" id="PF01694"/>
    </source>
</evidence>
<sequence length="334" mass="37865">MDNFEIMKHLIKILSENYNYKVEKFLSKDGEEHFWGISRQEGYNRVAMVFLAQQNFSRIDKETYIYRNYWEYNSLEFIKIIISDDSIWMDKGFTDELNEKVIVISGRNERVLFFTYGEESLALQINEILQKKKKYKRKNTVVFDSSAKATYILMSLNILMFIITAFMSKNFINSDTDVLIKLGAKVNSLISSGEYYRLITAAFLHGGFIHLAVNMYALNALGPLVEKVYGRTKFLIIYFVAAIMSSYFSFLFSSSVSIGASGAIFGLLGATLAFAYKMRSKIGTRMVSNVFSVIVLNVIIGVTLPNIDNFGHLGGLVGGMLISLALGFKTINNK</sequence>
<dbReference type="STRING" id="1121316.SAMN02745207_01930"/>
<evidence type="ECO:0000313" key="9">
    <source>
        <dbReference type="EMBL" id="SHH66993.1"/>
    </source>
</evidence>
<evidence type="ECO:0000313" key="10">
    <source>
        <dbReference type="Proteomes" id="UP000184447"/>
    </source>
</evidence>
<evidence type="ECO:0000256" key="6">
    <source>
        <dbReference type="ARBA" id="ARBA00023136"/>
    </source>
</evidence>
<feature type="transmembrane region" description="Helical" evidence="7">
    <location>
        <begin position="141"/>
        <end position="167"/>
    </location>
</feature>
<evidence type="ECO:0000256" key="5">
    <source>
        <dbReference type="ARBA" id="ARBA00022989"/>
    </source>
</evidence>
<keyword evidence="10" id="KW-1185">Reference proteome</keyword>
<dbReference type="Proteomes" id="UP000184447">
    <property type="component" value="Unassembled WGS sequence"/>
</dbReference>
<feature type="transmembrane region" description="Helical" evidence="7">
    <location>
        <begin position="258"/>
        <end position="275"/>
    </location>
</feature>